<dbReference type="OrthoDB" id="9797274at2"/>
<protein>
    <recommendedName>
        <fullName evidence="3">Restriction endonuclease type IV Mrr domain-containing protein</fullName>
    </recommendedName>
</protein>
<dbReference type="Gene3D" id="3.40.1350.10">
    <property type="match status" value="1"/>
</dbReference>
<dbReference type="GO" id="GO:0009307">
    <property type="term" value="P:DNA restriction-modification system"/>
    <property type="evidence" value="ECO:0007669"/>
    <property type="project" value="InterPro"/>
</dbReference>
<name>A0A0B3WVF4_9FIRM</name>
<dbReference type="InterPro" id="IPR007560">
    <property type="entry name" value="Restrct_endonuc_IV_Mrr"/>
</dbReference>
<dbReference type="PANTHER" id="PTHR30015:SF7">
    <property type="entry name" value="TYPE IV METHYL-DIRECTED RESTRICTION ENZYME ECOKMRR"/>
    <property type="match status" value="1"/>
</dbReference>
<gene>
    <name evidence="4" type="ORF">QX51_02105</name>
</gene>
<dbReference type="GO" id="GO:0015666">
    <property type="term" value="F:restriction endodeoxyribonuclease activity"/>
    <property type="evidence" value="ECO:0007669"/>
    <property type="project" value="TreeGrafter"/>
</dbReference>
<proteinExistence type="predicted"/>
<dbReference type="InterPro" id="IPR052906">
    <property type="entry name" value="Type_IV_Methyl-Rstrct_Enzyme"/>
</dbReference>
<evidence type="ECO:0000313" key="5">
    <source>
        <dbReference type="Proteomes" id="UP000031189"/>
    </source>
</evidence>
<sequence length="541" mass="63305">MGRQSPITKTINQVAREYAKEQKQAKAREEKAKREKEKEAKRLQKENEIKIKEDSINLAKQITQKSKKQREEILSLLKNINSNKETINWELLKDHSNYNGLLELRKLPIKPLEEDYKIKLKLLDYLIPNRISKLENQAKNRYQEDLNKWEVEYKNIEKDNNQKTSMWEESRKAFENRKSIKNNNIDKLKKEYEQGKKEGVEFYITKILSKRKYPSYYKMTCEVEYIPLNKILIIEYALPKKEKIPNLKERKYEVTKKDYKDTLLKETELNKIYEESLYQLCLRLNYDIYMSDIANNIEGIVFNGYLTELNRSNGLEETNCILSLQTSVETFMEYNLTEVDPKLCFKRMKGRAGTKLSDLVAVAPICNISKYDKRFIKSHEIGDKVKGYNLAAMNWEEFEHLIRELFEKEYAKDNVEVHVTQGIKDGGVDGVIIDSDPIKGGKIILQAKRYTNIVGISAIRELATVVSDEGAMKGILVTTADFGRDSYEYIKDKPLTLINGENLLYMLKKHGYEARIDLTEAKLQIKEQLKDNTFSKIKTTN</sequence>
<dbReference type="PANTHER" id="PTHR30015">
    <property type="entry name" value="MRR RESTRICTION SYSTEM PROTEIN"/>
    <property type="match status" value="1"/>
</dbReference>
<comment type="caution">
    <text evidence="4">The sequence shown here is derived from an EMBL/GenBank/DDBJ whole genome shotgun (WGS) entry which is preliminary data.</text>
</comment>
<keyword evidence="5" id="KW-1185">Reference proteome</keyword>
<dbReference type="Pfam" id="PF04471">
    <property type="entry name" value="Mrr_cat"/>
    <property type="match status" value="1"/>
</dbReference>
<keyword evidence="1" id="KW-0175">Coiled coil</keyword>
<evidence type="ECO:0000256" key="1">
    <source>
        <dbReference type="SAM" id="Coils"/>
    </source>
</evidence>
<dbReference type="GO" id="GO:0003677">
    <property type="term" value="F:DNA binding"/>
    <property type="evidence" value="ECO:0007669"/>
    <property type="project" value="InterPro"/>
</dbReference>
<organism evidence="4 5">
    <name type="scientific">Terrisporobacter othiniensis</name>
    <dbReference type="NCBI Taxonomy" id="1577792"/>
    <lineage>
        <taxon>Bacteria</taxon>
        <taxon>Bacillati</taxon>
        <taxon>Bacillota</taxon>
        <taxon>Clostridia</taxon>
        <taxon>Peptostreptococcales</taxon>
        <taxon>Peptostreptococcaceae</taxon>
        <taxon>Terrisporobacter</taxon>
    </lineage>
</organism>
<dbReference type="SUPFAM" id="SSF52980">
    <property type="entry name" value="Restriction endonuclease-like"/>
    <property type="match status" value="1"/>
</dbReference>
<dbReference type="AlphaFoldDB" id="A0A0B3WVF4"/>
<dbReference type="STRING" id="1577792.QX51_02105"/>
<reference evidence="4 5" key="1">
    <citation type="submission" date="2014-12" db="EMBL/GenBank/DDBJ databases">
        <title>Draft genome sequence of Terrisporobacter sp. 08-306576, isolated from the blood culture of a bacteremia patient.</title>
        <authorList>
            <person name="Lund L.C."/>
            <person name="Sydenham T.V."/>
            <person name="Hogh S.V."/>
            <person name="Skov M.N."/>
            <person name="Kemp M."/>
            <person name="Justesen U.S."/>
        </authorList>
    </citation>
    <scope>NUCLEOTIDE SEQUENCE [LARGE SCALE GENOMIC DNA]</scope>
    <source>
        <strain evidence="4 5">08-306576</strain>
    </source>
</reference>
<feature type="coiled-coil region" evidence="1">
    <location>
        <begin position="139"/>
        <end position="198"/>
    </location>
</feature>
<feature type="region of interest" description="Disordered" evidence="2">
    <location>
        <begin position="17"/>
        <end position="43"/>
    </location>
</feature>
<dbReference type="InterPro" id="IPR011856">
    <property type="entry name" value="tRNA_endonuc-like_dom_sf"/>
</dbReference>
<evidence type="ECO:0000259" key="3">
    <source>
        <dbReference type="Pfam" id="PF04471"/>
    </source>
</evidence>
<dbReference type="InterPro" id="IPR011335">
    <property type="entry name" value="Restrct_endonuc-II-like"/>
</dbReference>
<evidence type="ECO:0000256" key="2">
    <source>
        <dbReference type="SAM" id="MobiDB-lite"/>
    </source>
</evidence>
<dbReference type="EMBL" id="JWHR01000027">
    <property type="protein sequence ID" value="KHS58570.1"/>
    <property type="molecule type" value="Genomic_DNA"/>
</dbReference>
<evidence type="ECO:0000313" key="4">
    <source>
        <dbReference type="EMBL" id="KHS58570.1"/>
    </source>
</evidence>
<dbReference type="RefSeq" id="WP_039678259.1">
    <property type="nucleotide sequence ID" value="NZ_JWHR01000027.1"/>
</dbReference>
<feature type="domain" description="Restriction endonuclease type IV Mrr" evidence="3">
    <location>
        <begin position="391"/>
        <end position="507"/>
    </location>
</feature>
<dbReference type="Proteomes" id="UP000031189">
    <property type="component" value="Unassembled WGS sequence"/>
</dbReference>
<accession>A0A0B3WVF4</accession>